<keyword evidence="1" id="KW-0732">Signal</keyword>
<organism evidence="2 3">
    <name type="scientific">Novosphingobium tardum</name>
    <dbReference type="NCBI Taxonomy" id="1538021"/>
    <lineage>
        <taxon>Bacteria</taxon>
        <taxon>Pseudomonadati</taxon>
        <taxon>Pseudomonadota</taxon>
        <taxon>Alphaproteobacteria</taxon>
        <taxon>Sphingomonadales</taxon>
        <taxon>Sphingomonadaceae</taxon>
        <taxon>Novosphingobium</taxon>
    </lineage>
</organism>
<name>A0ABV8RQ00_9SPHN</name>
<reference evidence="3" key="1">
    <citation type="journal article" date="2019" name="Int. J. Syst. Evol. Microbiol.">
        <title>The Global Catalogue of Microorganisms (GCM) 10K type strain sequencing project: providing services to taxonomists for standard genome sequencing and annotation.</title>
        <authorList>
            <consortium name="The Broad Institute Genomics Platform"/>
            <consortium name="The Broad Institute Genome Sequencing Center for Infectious Disease"/>
            <person name="Wu L."/>
            <person name="Ma J."/>
        </authorList>
    </citation>
    <scope>NUCLEOTIDE SEQUENCE [LARGE SCALE GENOMIC DNA]</scope>
    <source>
        <strain evidence="3">CGMCC 1.12989</strain>
    </source>
</reference>
<dbReference type="Proteomes" id="UP001595828">
    <property type="component" value="Unassembled WGS sequence"/>
</dbReference>
<accession>A0ABV8RQ00</accession>
<feature type="chain" id="PRO_5046163319" evidence="1">
    <location>
        <begin position="24"/>
        <end position="91"/>
    </location>
</feature>
<proteinExistence type="predicted"/>
<gene>
    <name evidence="2" type="ORF">ACFO0A_09810</name>
</gene>
<evidence type="ECO:0000313" key="3">
    <source>
        <dbReference type="Proteomes" id="UP001595828"/>
    </source>
</evidence>
<comment type="caution">
    <text evidence="2">The sequence shown here is derived from an EMBL/GenBank/DDBJ whole genome shotgun (WGS) entry which is preliminary data.</text>
</comment>
<sequence>MTRLLLGLLALLGLIAQAAPAEARITRAGATEIGASEVPGISRTVRARNAGVAHFPSVTPATDVNSPALSRIAAFGSFSPTVRIGIDRSAQ</sequence>
<keyword evidence="3" id="KW-1185">Reference proteome</keyword>
<feature type="signal peptide" evidence="1">
    <location>
        <begin position="1"/>
        <end position="23"/>
    </location>
</feature>
<evidence type="ECO:0000256" key="1">
    <source>
        <dbReference type="SAM" id="SignalP"/>
    </source>
</evidence>
<dbReference type="EMBL" id="JBHSDR010000006">
    <property type="protein sequence ID" value="MFC4295347.1"/>
    <property type="molecule type" value="Genomic_DNA"/>
</dbReference>
<protein>
    <submittedName>
        <fullName evidence="2">Uncharacterized protein</fullName>
    </submittedName>
</protein>
<evidence type="ECO:0000313" key="2">
    <source>
        <dbReference type="EMBL" id="MFC4295347.1"/>
    </source>
</evidence>
<dbReference type="RefSeq" id="WP_379538826.1">
    <property type="nucleotide sequence ID" value="NZ_JBHSDR010000006.1"/>
</dbReference>